<dbReference type="Proteomes" id="UP000054317">
    <property type="component" value="Unassembled WGS sequence"/>
</dbReference>
<evidence type="ECO:0000313" key="3">
    <source>
        <dbReference type="Proteomes" id="UP000054317"/>
    </source>
</evidence>
<dbReference type="AlphaFoldDB" id="R7SAD6"/>
<feature type="region of interest" description="Disordered" evidence="1">
    <location>
        <begin position="1"/>
        <end position="37"/>
    </location>
</feature>
<evidence type="ECO:0000256" key="1">
    <source>
        <dbReference type="SAM" id="MobiDB-lite"/>
    </source>
</evidence>
<protein>
    <recommendedName>
        <fullName evidence="4">BTB domain-containing protein</fullName>
    </recommendedName>
</protein>
<name>R7SAD6_TRAVS</name>
<keyword evidence="3" id="KW-1185">Reference proteome</keyword>
<dbReference type="RefSeq" id="XP_008045051.1">
    <property type="nucleotide sequence ID" value="XM_008046860.1"/>
</dbReference>
<gene>
    <name evidence="2" type="ORF">TRAVEDRAFT_53923</name>
</gene>
<reference evidence="3" key="1">
    <citation type="journal article" date="2012" name="Science">
        <title>The Paleozoic origin of enzymatic lignin decomposition reconstructed from 31 fungal genomes.</title>
        <authorList>
            <person name="Floudas D."/>
            <person name="Binder M."/>
            <person name="Riley R."/>
            <person name="Barry K."/>
            <person name="Blanchette R.A."/>
            <person name="Henrissat B."/>
            <person name="Martinez A.T."/>
            <person name="Otillar R."/>
            <person name="Spatafora J.W."/>
            <person name="Yadav J.S."/>
            <person name="Aerts A."/>
            <person name="Benoit I."/>
            <person name="Boyd A."/>
            <person name="Carlson A."/>
            <person name="Copeland A."/>
            <person name="Coutinho P.M."/>
            <person name="de Vries R.P."/>
            <person name="Ferreira P."/>
            <person name="Findley K."/>
            <person name="Foster B."/>
            <person name="Gaskell J."/>
            <person name="Glotzer D."/>
            <person name="Gorecki P."/>
            <person name="Heitman J."/>
            <person name="Hesse C."/>
            <person name="Hori C."/>
            <person name="Igarashi K."/>
            <person name="Jurgens J.A."/>
            <person name="Kallen N."/>
            <person name="Kersten P."/>
            <person name="Kohler A."/>
            <person name="Kuees U."/>
            <person name="Kumar T.K.A."/>
            <person name="Kuo A."/>
            <person name="LaButti K."/>
            <person name="Larrondo L.F."/>
            <person name="Lindquist E."/>
            <person name="Ling A."/>
            <person name="Lombard V."/>
            <person name="Lucas S."/>
            <person name="Lundell T."/>
            <person name="Martin R."/>
            <person name="McLaughlin D.J."/>
            <person name="Morgenstern I."/>
            <person name="Morin E."/>
            <person name="Murat C."/>
            <person name="Nagy L.G."/>
            <person name="Nolan M."/>
            <person name="Ohm R.A."/>
            <person name="Patyshakuliyeva A."/>
            <person name="Rokas A."/>
            <person name="Ruiz-Duenas F.J."/>
            <person name="Sabat G."/>
            <person name="Salamov A."/>
            <person name="Samejima M."/>
            <person name="Schmutz J."/>
            <person name="Slot J.C."/>
            <person name="St John F."/>
            <person name="Stenlid J."/>
            <person name="Sun H."/>
            <person name="Sun S."/>
            <person name="Syed K."/>
            <person name="Tsang A."/>
            <person name="Wiebenga A."/>
            <person name="Young D."/>
            <person name="Pisabarro A."/>
            <person name="Eastwood D.C."/>
            <person name="Martin F."/>
            <person name="Cullen D."/>
            <person name="Grigoriev I.V."/>
            <person name="Hibbett D.S."/>
        </authorList>
    </citation>
    <scope>NUCLEOTIDE SEQUENCE [LARGE SCALE GENOMIC DNA]</scope>
    <source>
        <strain evidence="3">FP-101664</strain>
    </source>
</reference>
<dbReference type="GeneID" id="19417264"/>
<dbReference type="OMA" id="CAFETPL"/>
<evidence type="ECO:0000313" key="2">
    <source>
        <dbReference type="EMBL" id="EIW51929.1"/>
    </source>
</evidence>
<dbReference type="KEGG" id="tvs:TRAVEDRAFT_53923"/>
<dbReference type="OrthoDB" id="2758621at2759"/>
<proteinExistence type="predicted"/>
<sequence>MVDTNVAGSLKRPNDDGTEGQAQEDTTRSKRAKTSFCDVRPERSGALRQSSEFYYPDGNILVIVEDVVFNLHISRLRKYCDLFPPHDQSYGGLEKDRKSKSATSAAGVPVCQSDLTIADLMPRAANTAGFIKEEGSQSASYNTSIAVADGQSNAANSTDAKYELEDISVKDFTEFLRFFETPLLTLTMPEAPTQSVYLSLLRVANRLGCEPITNYAKGRLRPMWPSELLGHTWKIGFLEATTNIVAAAREFNMPELLKRVFYEFLCNPSFWEAISANRKGVNLADADLIRLYHARHVLQQEWNTLVLTPPMPGEKCPTLLAKKPCTFITTKRRKVYWRSHFVDTGELEKGGADPIAYADIVLEGPLSKAPDETWCKACLDERTEVWQAARNRWWDMLDGLFEIEVVDADVDGSVV</sequence>
<dbReference type="EMBL" id="JH711797">
    <property type="protein sequence ID" value="EIW51929.1"/>
    <property type="molecule type" value="Genomic_DNA"/>
</dbReference>
<accession>R7SAD6</accession>
<organism evidence="2 3">
    <name type="scientific">Trametes versicolor (strain FP-101664)</name>
    <name type="common">White-rot fungus</name>
    <name type="synonym">Coriolus versicolor</name>
    <dbReference type="NCBI Taxonomy" id="717944"/>
    <lineage>
        <taxon>Eukaryota</taxon>
        <taxon>Fungi</taxon>
        <taxon>Dikarya</taxon>
        <taxon>Basidiomycota</taxon>
        <taxon>Agaricomycotina</taxon>
        <taxon>Agaricomycetes</taxon>
        <taxon>Polyporales</taxon>
        <taxon>Polyporaceae</taxon>
        <taxon>Trametes</taxon>
    </lineage>
</organism>
<evidence type="ECO:0008006" key="4">
    <source>
        <dbReference type="Google" id="ProtNLM"/>
    </source>
</evidence>